<keyword evidence="6" id="KW-1185">Reference proteome</keyword>
<dbReference type="PROSITE" id="PS00020">
    <property type="entry name" value="ACTININ_2"/>
    <property type="match status" value="1"/>
</dbReference>
<dbReference type="InterPro" id="IPR001589">
    <property type="entry name" value="Actinin_actin-bd_CS"/>
</dbReference>
<keyword evidence="2" id="KW-0009">Actin-binding</keyword>
<comment type="caution">
    <text evidence="5">The sequence shown here is derived from an EMBL/GenBank/DDBJ whole genome shotgun (WGS) entry which is preliminary data.</text>
</comment>
<dbReference type="PANTHER" id="PTHR11915">
    <property type="entry name" value="SPECTRIN/FILAMIN RELATED CYTOSKELETAL PROTEIN"/>
    <property type="match status" value="1"/>
</dbReference>
<feature type="domain" description="Calponin-homology (CH)" evidence="4">
    <location>
        <begin position="70"/>
        <end position="174"/>
    </location>
</feature>
<keyword evidence="1" id="KW-0677">Repeat</keyword>
<evidence type="ECO:0000256" key="2">
    <source>
        <dbReference type="ARBA" id="ARBA00023203"/>
    </source>
</evidence>
<feature type="compositionally biased region" description="Low complexity" evidence="3">
    <location>
        <begin position="21"/>
        <end position="40"/>
    </location>
</feature>
<dbReference type="InterPro" id="IPR036872">
    <property type="entry name" value="CH_dom_sf"/>
</dbReference>
<name>A0AAD9FN61_DISEL</name>
<feature type="non-terminal residue" evidence="5">
    <location>
        <position position="1"/>
    </location>
</feature>
<organism evidence="5 6">
    <name type="scientific">Dissostichus eleginoides</name>
    <name type="common">Patagonian toothfish</name>
    <name type="synonym">Dissostichus amissus</name>
    <dbReference type="NCBI Taxonomy" id="100907"/>
    <lineage>
        <taxon>Eukaryota</taxon>
        <taxon>Metazoa</taxon>
        <taxon>Chordata</taxon>
        <taxon>Craniata</taxon>
        <taxon>Vertebrata</taxon>
        <taxon>Euteleostomi</taxon>
        <taxon>Actinopterygii</taxon>
        <taxon>Neopterygii</taxon>
        <taxon>Teleostei</taxon>
        <taxon>Neoteleostei</taxon>
        <taxon>Acanthomorphata</taxon>
        <taxon>Eupercaria</taxon>
        <taxon>Perciformes</taxon>
        <taxon>Notothenioidei</taxon>
        <taxon>Nototheniidae</taxon>
        <taxon>Dissostichus</taxon>
    </lineage>
</organism>
<gene>
    <name evidence="5" type="ORF">KUDE01_012243</name>
</gene>
<dbReference type="SMART" id="SM00033">
    <property type="entry name" value="CH"/>
    <property type="match status" value="1"/>
</dbReference>
<protein>
    <submittedName>
        <fullName evidence="5">Spectrin beta chain non-erythrocytic 1</fullName>
    </submittedName>
</protein>
<dbReference type="PROSITE" id="PS50021">
    <property type="entry name" value="CH"/>
    <property type="match status" value="2"/>
</dbReference>
<dbReference type="PROSITE" id="PS00019">
    <property type="entry name" value="ACTININ_1"/>
    <property type="match status" value="1"/>
</dbReference>
<dbReference type="SUPFAM" id="SSF47576">
    <property type="entry name" value="Calponin-homology domain, CH-domain"/>
    <property type="match status" value="1"/>
</dbReference>
<dbReference type="FunFam" id="1.10.418.10:FF:000004">
    <property type="entry name" value="Spectrin beta chain"/>
    <property type="match status" value="1"/>
</dbReference>
<dbReference type="Gene3D" id="1.10.418.10">
    <property type="entry name" value="Calponin-like domain"/>
    <property type="match status" value="2"/>
</dbReference>
<reference evidence="5" key="1">
    <citation type="submission" date="2023-04" db="EMBL/GenBank/DDBJ databases">
        <title>Chromosome-level genome of Chaenocephalus aceratus.</title>
        <authorList>
            <person name="Park H."/>
        </authorList>
    </citation>
    <scope>NUCLEOTIDE SEQUENCE</scope>
    <source>
        <strain evidence="5">DE</strain>
        <tissue evidence="5">Muscle</tissue>
    </source>
</reference>
<evidence type="ECO:0000256" key="3">
    <source>
        <dbReference type="SAM" id="MobiDB-lite"/>
    </source>
</evidence>
<evidence type="ECO:0000256" key="1">
    <source>
        <dbReference type="ARBA" id="ARBA00022737"/>
    </source>
</evidence>
<dbReference type="Proteomes" id="UP001228049">
    <property type="component" value="Unassembled WGS sequence"/>
</dbReference>
<sequence length="231" mass="26180">MELQSATASLPGPLSPTLDYPLSPSSGDPRPSSPLRGLSPSLSPGFSTTAAFNYNQLEGRFKQLQDEREAVQKKTFTKWVNSHLSRVSCRITDLYMDLRDGRSLIKLLEVLSGERLPKPTKGRMRIHCLENVDKALQFLKEQRVHLENMGSHDIVDGNHRLVLGLIWTIILRFQIQDISVETEDNKEKKSAKDALLLWCQMKTAGYPNVNIHNFSTSWRDGMAFNALIHKH</sequence>
<evidence type="ECO:0000313" key="6">
    <source>
        <dbReference type="Proteomes" id="UP001228049"/>
    </source>
</evidence>
<dbReference type="AlphaFoldDB" id="A0AAD9FN61"/>
<feature type="domain" description="Calponin-homology (CH)" evidence="4">
    <location>
        <begin position="189"/>
        <end position="231"/>
    </location>
</feature>
<dbReference type="EMBL" id="JASDAP010000003">
    <property type="protein sequence ID" value="KAK1905060.1"/>
    <property type="molecule type" value="Genomic_DNA"/>
</dbReference>
<feature type="region of interest" description="Disordered" evidence="3">
    <location>
        <begin position="1"/>
        <end position="40"/>
    </location>
</feature>
<dbReference type="Pfam" id="PF00307">
    <property type="entry name" value="CH"/>
    <property type="match status" value="2"/>
</dbReference>
<proteinExistence type="predicted"/>
<dbReference type="InterPro" id="IPR001715">
    <property type="entry name" value="CH_dom"/>
</dbReference>
<accession>A0AAD9FN61</accession>
<dbReference type="CDD" id="cd21246">
    <property type="entry name" value="CH_SPTB-like_rpt1"/>
    <property type="match status" value="1"/>
</dbReference>
<evidence type="ECO:0000313" key="5">
    <source>
        <dbReference type="EMBL" id="KAK1905060.1"/>
    </source>
</evidence>
<evidence type="ECO:0000259" key="4">
    <source>
        <dbReference type="PROSITE" id="PS50021"/>
    </source>
</evidence>
<dbReference type="GO" id="GO:0003779">
    <property type="term" value="F:actin binding"/>
    <property type="evidence" value="ECO:0007669"/>
    <property type="project" value="UniProtKB-KW"/>
</dbReference>